<organism evidence="5 6">
    <name type="scientific">Thetidibacter halocola</name>
    <dbReference type="NCBI Taxonomy" id="2827239"/>
    <lineage>
        <taxon>Bacteria</taxon>
        <taxon>Pseudomonadati</taxon>
        <taxon>Pseudomonadota</taxon>
        <taxon>Alphaproteobacteria</taxon>
        <taxon>Rhodobacterales</taxon>
        <taxon>Roseobacteraceae</taxon>
        <taxon>Thetidibacter</taxon>
    </lineage>
</organism>
<gene>
    <name evidence="5" type="ORF">KB874_02150</name>
</gene>
<dbReference type="SMART" id="SM00342">
    <property type="entry name" value="HTH_ARAC"/>
    <property type="match status" value="1"/>
</dbReference>
<sequence length="282" mass="30388">MSGLPGFLRGATQAPIQTVAGPVRAGSFGLIAQGSAWKYTLQHDRPADFLLLMTRGQGRAVIEGVRRGLSTHHALFVPAGTLFSLDLPTGTQALYMESPAGLTDRLPDSALLMRVRDSMAQAELTAEIDAMAREIAGHRPRALEALEARVRLVSVWLHRQVAAGSVEPGADGASQRLARRFARIVVRAYRNPAPMADHAEALDVTPTHLTRVCKQTCGRTAADMLAERRLHAARMALETGTQPVQAIAQSLGFASAAYFSRFVQVQTGHSPTALRKAARKRA</sequence>
<evidence type="ECO:0000256" key="3">
    <source>
        <dbReference type="ARBA" id="ARBA00023163"/>
    </source>
</evidence>
<evidence type="ECO:0000256" key="1">
    <source>
        <dbReference type="ARBA" id="ARBA00023015"/>
    </source>
</evidence>
<dbReference type="Gene3D" id="1.10.10.60">
    <property type="entry name" value="Homeodomain-like"/>
    <property type="match status" value="1"/>
</dbReference>
<dbReference type="GO" id="GO:0043565">
    <property type="term" value="F:sequence-specific DNA binding"/>
    <property type="evidence" value="ECO:0007669"/>
    <property type="project" value="InterPro"/>
</dbReference>
<feature type="domain" description="HTH araC/xylS-type" evidence="4">
    <location>
        <begin position="179"/>
        <end position="277"/>
    </location>
</feature>
<accession>A0A8J7WCL4</accession>
<dbReference type="Proteomes" id="UP000681356">
    <property type="component" value="Unassembled WGS sequence"/>
</dbReference>
<dbReference type="SUPFAM" id="SSF46689">
    <property type="entry name" value="Homeodomain-like"/>
    <property type="match status" value="1"/>
</dbReference>
<proteinExistence type="predicted"/>
<dbReference type="EMBL" id="JAGTUU010000001">
    <property type="protein sequence ID" value="MBS0122921.1"/>
    <property type="molecule type" value="Genomic_DNA"/>
</dbReference>
<protein>
    <submittedName>
        <fullName evidence="5">Helix-turn-helix domain-containing protein</fullName>
    </submittedName>
</protein>
<keyword evidence="6" id="KW-1185">Reference proteome</keyword>
<evidence type="ECO:0000256" key="2">
    <source>
        <dbReference type="ARBA" id="ARBA00023125"/>
    </source>
</evidence>
<dbReference type="PANTHER" id="PTHR43280:SF32">
    <property type="entry name" value="TRANSCRIPTIONAL REGULATORY PROTEIN"/>
    <property type="match status" value="1"/>
</dbReference>
<dbReference type="InterPro" id="IPR018060">
    <property type="entry name" value="HTH_AraC"/>
</dbReference>
<dbReference type="PROSITE" id="PS01124">
    <property type="entry name" value="HTH_ARAC_FAMILY_2"/>
    <property type="match status" value="1"/>
</dbReference>
<dbReference type="Pfam" id="PF12833">
    <property type="entry name" value="HTH_18"/>
    <property type="match status" value="1"/>
</dbReference>
<name>A0A8J7WCL4_9RHOB</name>
<reference evidence="5" key="1">
    <citation type="submission" date="2021-04" db="EMBL/GenBank/DDBJ databases">
        <authorList>
            <person name="Yoon J."/>
        </authorList>
    </citation>
    <scope>NUCLEOTIDE SEQUENCE</scope>
    <source>
        <strain evidence="5">KMU-90</strain>
    </source>
</reference>
<dbReference type="GO" id="GO:0003700">
    <property type="term" value="F:DNA-binding transcription factor activity"/>
    <property type="evidence" value="ECO:0007669"/>
    <property type="project" value="InterPro"/>
</dbReference>
<keyword evidence="2" id="KW-0238">DNA-binding</keyword>
<dbReference type="PANTHER" id="PTHR43280">
    <property type="entry name" value="ARAC-FAMILY TRANSCRIPTIONAL REGULATOR"/>
    <property type="match status" value="1"/>
</dbReference>
<evidence type="ECO:0000313" key="5">
    <source>
        <dbReference type="EMBL" id="MBS0122921.1"/>
    </source>
</evidence>
<evidence type="ECO:0000313" key="6">
    <source>
        <dbReference type="Proteomes" id="UP000681356"/>
    </source>
</evidence>
<comment type="caution">
    <text evidence="5">The sequence shown here is derived from an EMBL/GenBank/DDBJ whole genome shotgun (WGS) entry which is preliminary data.</text>
</comment>
<dbReference type="AlphaFoldDB" id="A0A8J7WCL4"/>
<dbReference type="RefSeq" id="WP_212534887.1">
    <property type="nucleotide sequence ID" value="NZ_JAGTUU010000001.1"/>
</dbReference>
<evidence type="ECO:0000259" key="4">
    <source>
        <dbReference type="PROSITE" id="PS01124"/>
    </source>
</evidence>
<dbReference type="InterPro" id="IPR009057">
    <property type="entry name" value="Homeodomain-like_sf"/>
</dbReference>
<keyword evidence="3" id="KW-0804">Transcription</keyword>
<keyword evidence="1" id="KW-0805">Transcription regulation</keyword>